<dbReference type="InterPro" id="IPR011009">
    <property type="entry name" value="Kinase-like_dom_sf"/>
</dbReference>
<evidence type="ECO:0000256" key="5">
    <source>
        <dbReference type="ARBA" id="ARBA00022741"/>
    </source>
</evidence>
<reference evidence="16 17" key="1">
    <citation type="submission" date="2025-04" db="UniProtKB">
        <authorList>
            <consortium name="RefSeq"/>
        </authorList>
    </citation>
    <scope>IDENTIFICATION</scope>
</reference>
<evidence type="ECO:0000313" key="15">
    <source>
        <dbReference type="Proteomes" id="UP000515159"/>
    </source>
</evidence>
<dbReference type="PANTHER" id="PTHR11042:SF169">
    <property type="entry name" value="PROTEIN KINASE DOMAIN-CONTAINING PROTEIN"/>
    <property type="match status" value="1"/>
</dbReference>
<keyword evidence="5 12" id="KW-0547">Nucleotide-binding</keyword>
<dbReference type="InterPro" id="IPR000719">
    <property type="entry name" value="Prot_kinase_dom"/>
</dbReference>
<evidence type="ECO:0000256" key="10">
    <source>
        <dbReference type="ARBA" id="ARBA00047899"/>
    </source>
</evidence>
<dbReference type="PROSITE" id="PS50011">
    <property type="entry name" value="PROTEIN_KINASE_DOM"/>
    <property type="match status" value="1"/>
</dbReference>
<proteinExistence type="inferred from homology"/>
<comment type="similarity">
    <text evidence="9">Belongs to the protein kinase superfamily. Ser/Thr protein kinase family. GCN2 subfamily.</text>
</comment>
<dbReference type="EC" id="2.7.11.1" evidence="2"/>
<evidence type="ECO:0000256" key="2">
    <source>
        <dbReference type="ARBA" id="ARBA00012513"/>
    </source>
</evidence>
<dbReference type="PROSITE" id="PS00107">
    <property type="entry name" value="PROTEIN_KINASE_ATP"/>
    <property type="match status" value="1"/>
</dbReference>
<dbReference type="GO" id="GO:0004674">
    <property type="term" value="F:protein serine/threonine kinase activity"/>
    <property type="evidence" value="ECO:0007669"/>
    <property type="project" value="UniProtKB-KW"/>
</dbReference>
<dbReference type="GO" id="GO:0005524">
    <property type="term" value="F:ATP binding"/>
    <property type="evidence" value="ECO:0007669"/>
    <property type="project" value="UniProtKB-UniRule"/>
</dbReference>
<dbReference type="GO" id="GO:0005654">
    <property type="term" value="C:nucleoplasm"/>
    <property type="evidence" value="ECO:0007669"/>
    <property type="project" value="UniProtKB-ARBA"/>
</dbReference>
<dbReference type="SMART" id="SM00220">
    <property type="entry name" value="S_TKc"/>
    <property type="match status" value="1"/>
</dbReference>
<dbReference type="Gene3D" id="1.10.510.10">
    <property type="entry name" value="Transferase(Phosphotransferase) domain 1"/>
    <property type="match status" value="1"/>
</dbReference>
<dbReference type="SUPFAM" id="SSF56112">
    <property type="entry name" value="Protein kinase-like (PK-like)"/>
    <property type="match status" value="1"/>
</dbReference>
<keyword evidence="6" id="KW-0418">Kinase</keyword>
<accession>A0A6P8R2U7</accession>
<keyword evidence="3 13" id="KW-0723">Serine/threonine-protein kinase</keyword>
<evidence type="ECO:0000259" key="14">
    <source>
        <dbReference type="PROSITE" id="PS50011"/>
    </source>
</evidence>
<name>A0A6P8R2U7_GEOSA</name>
<keyword evidence="8" id="KW-0539">Nucleus</keyword>
<evidence type="ECO:0000313" key="16">
    <source>
        <dbReference type="RefSeq" id="XP_033794282.1"/>
    </source>
</evidence>
<dbReference type="FunFam" id="1.10.510.10:FF:000174">
    <property type="entry name" value="Serine/threonine-protein kinase PDIK1L"/>
    <property type="match status" value="1"/>
</dbReference>
<dbReference type="OrthoDB" id="4062651at2759"/>
<dbReference type="GeneID" id="117357584"/>
<dbReference type="InterPro" id="IPR050339">
    <property type="entry name" value="CC_SR_Kinase"/>
</dbReference>
<dbReference type="AlphaFoldDB" id="A0A6P8R2U7"/>
<evidence type="ECO:0000256" key="1">
    <source>
        <dbReference type="ARBA" id="ARBA00004123"/>
    </source>
</evidence>
<dbReference type="RefSeq" id="XP_033794282.1">
    <property type="nucleotide sequence ID" value="XM_033938391.1"/>
</dbReference>
<sequence>MAVGAKYTILQEVGRGNYGVVYEAMQNSNQTRVAMKRMSCVAPEYVELALQEFWALQSVQSQHRHVVRLEECVLQCGTDFQPLQRGLRKPNSQLMLTESCFKGRVSLPPRTPCFLWFVMEFCDGGTMNDYVLSRNTNSALNKRFMGQIASAITFLHTNQIVHRDLKPDNILVCTGPRGPVLKVADFGLSKLCLGKVNVNQHRFFSACGSDFYMAPEMWEGSYTAKADIFALGIIFWAMIERITFKDASSQKELLGTYVCRGKSLVPVGEALLENPNLQLHIPLKNKKAVPEEVCNLLRSMLAWNPKERPDAFTLELRIEALSYATVAMSASVLVNPSKNFIIIIVTTAPEEIFTVI</sequence>
<evidence type="ECO:0000313" key="17">
    <source>
        <dbReference type="RefSeq" id="XP_033794283.1"/>
    </source>
</evidence>
<dbReference type="Pfam" id="PF00069">
    <property type="entry name" value="Pkinase"/>
    <property type="match status" value="1"/>
</dbReference>
<dbReference type="Proteomes" id="UP000515159">
    <property type="component" value="Chromosome 3"/>
</dbReference>
<comment type="subcellular location">
    <subcellularLocation>
        <location evidence="1">Nucleus</location>
    </subcellularLocation>
</comment>
<dbReference type="FunFam" id="3.30.200.20:FF:000165">
    <property type="entry name" value="Serine/threonine-protein kinase PDIK1L"/>
    <property type="match status" value="1"/>
</dbReference>
<evidence type="ECO:0000256" key="3">
    <source>
        <dbReference type="ARBA" id="ARBA00022527"/>
    </source>
</evidence>
<dbReference type="PANTHER" id="PTHR11042">
    <property type="entry name" value="EUKARYOTIC TRANSLATION INITIATION FACTOR 2-ALPHA KINASE EIF2-ALPHA KINASE -RELATED"/>
    <property type="match status" value="1"/>
</dbReference>
<evidence type="ECO:0000256" key="8">
    <source>
        <dbReference type="ARBA" id="ARBA00023242"/>
    </source>
</evidence>
<evidence type="ECO:0000256" key="13">
    <source>
        <dbReference type="RuleBase" id="RU000304"/>
    </source>
</evidence>
<dbReference type="RefSeq" id="XP_033794283.1">
    <property type="nucleotide sequence ID" value="XM_033938392.1"/>
</dbReference>
<dbReference type="InterPro" id="IPR008271">
    <property type="entry name" value="Ser/Thr_kinase_AS"/>
</dbReference>
<keyword evidence="4" id="KW-0808">Transferase</keyword>
<feature type="domain" description="Protein kinase" evidence="14">
    <location>
        <begin position="7"/>
        <end position="321"/>
    </location>
</feature>
<evidence type="ECO:0000256" key="9">
    <source>
        <dbReference type="ARBA" id="ARBA00037982"/>
    </source>
</evidence>
<dbReference type="GO" id="GO:0005737">
    <property type="term" value="C:cytoplasm"/>
    <property type="evidence" value="ECO:0007669"/>
    <property type="project" value="TreeGrafter"/>
</dbReference>
<feature type="binding site" evidence="12">
    <location>
        <position position="36"/>
    </location>
    <ligand>
        <name>ATP</name>
        <dbReference type="ChEBI" id="CHEBI:30616"/>
    </ligand>
</feature>
<keyword evidence="7 12" id="KW-0067">ATP-binding</keyword>
<comment type="catalytic activity">
    <reaction evidence="11">
        <text>L-seryl-[protein] + ATP = O-phospho-L-seryl-[protein] + ADP + H(+)</text>
        <dbReference type="Rhea" id="RHEA:17989"/>
        <dbReference type="Rhea" id="RHEA-COMP:9863"/>
        <dbReference type="Rhea" id="RHEA-COMP:11604"/>
        <dbReference type="ChEBI" id="CHEBI:15378"/>
        <dbReference type="ChEBI" id="CHEBI:29999"/>
        <dbReference type="ChEBI" id="CHEBI:30616"/>
        <dbReference type="ChEBI" id="CHEBI:83421"/>
        <dbReference type="ChEBI" id="CHEBI:456216"/>
        <dbReference type="EC" id="2.7.11.1"/>
    </reaction>
</comment>
<dbReference type="KEGG" id="gsh:117357584"/>
<evidence type="ECO:0000256" key="12">
    <source>
        <dbReference type="PROSITE-ProRule" id="PRU10141"/>
    </source>
</evidence>
<protein>
    <recommendedName>
        <fullName evidence="2">non-specific serine/threonine protein kinase</fullName>
        <ecNumber evidence="2">2.7.11.1</ecNumber>
    </recommendedName>
</protein>
<dbReference type="Gene3D" id="3.30.200.20">
    <property type="entry name" value="Phosphorylase Kinase, domain 1"/>
    <property type="match status" value="1"/>
</dbReference>
<dbReference type="GO" id="GO:0110031">
    <property type="term" value="P:negative regulation of G2/MI transition of meiotic cell cycle"/>
    <property type="evidence" value="ECO:0007669"/>
    <property type="project" value="TreeGrafter"/>
</dbReference>
<evidence type="ECO:0000256" key="6">
    <source>
        <dbReference type="ARBA" id="ARBA00022777"/>
    </source>
</evidence>
<keyword evidence="15" id="KW-1185">Reference proteome</keyword>
<evidence type="ECO:0000256" key="11">
    <source>
        <dbReference type="ARBA" id="ARBA00048679"/>
    </source>
</evidence>
<evidence type="ECO:0000256" key="4">
    <source>
        <dbReference type="ARBA" id="ARBA00022679"/>
    </source>
</evidence>
<comment type="catalytic activity">
    <reaction evidence="10">
        <text>L-threonyl-[protein] + ATP = O-phospho-L-threonyl-[protein] + ADP + H(+)</text>
        <dbReference type="Rhea" id="RHEA:46608"/>
        <dbReference type="Rhea" id="RHEA-COMP:11060"/>
        <dbReference type="Rhea" id="RHEA-COMP:11605"/>
        <dbReference type="ChEBI" id="CHEBI:15378"/>
        <dbReference type="ChEBI" id="CHEBI:30013"/>
        <dbReference type="ChEBI" id="CHEBI:30616"/>
        <dbReference type="ChEBI" id="CHEBI:61977"/>
        <dbReference type="ChEBI" id="CHEBI:456216"/>
        <dbReference type="EC" id="2.7.11.1"/>
    </reaction>
</comment>
<dbReference type="InterPro" id="IPR017441">
    <property type="entry name" value="Protein_kinase_ATP_BS"/>
</dbReference>
<gene>
    <name evidence="16 17" type="primary">LOC117357584</name>
</gene>
<organism evidence="15 17">
    <name type="scientific">Geotrypetes seraphini</name>
    <name type="common">Gaboon caecilian</name>
    <name type="synonym">Caecilia seraphini</name>
    <dbReference type="NCBI Taxonomy" id="260995"/>
    <lineage>
        <taxon>Eukaryota</taxon>
        <taxon>Metazoa</taxon>
        <taxon>Chordata</taxon>
        <taxon>Craniata</taxon>
        <taxon>Vertebrata</taxon>
        <taxon>Euteleostomi</taxon>
        <taxon>Amphibia</taxon>
        <taxon>Gymnophiona</taxon>
        <taxon>Geotrypetes</taxon>
    </lineage>
</organism>
<dbReference type="PROSITE" id="PS00108">
    <property type="entry name" value="PROTEIN_KINASE_ST"/>
    <property type="match status" value="1"/>
</dbReference>
<evidence type="ECO:0000256" key="7">
    <source>
        <dbReference type="ARBA" id="ARBA00022840"/>
    </source>
</evidence>